<proteinExistence type="inferred from homology"/>
<dbReference type="PANTHER" id="PTHR42850">
    <property type="entry name" value="METALLOPHOSPHOESTERASE"/>
    <property type="match status" value="1"/>
</dbReference>
<protein>
    <recommendedName>
        <fullName evidence="2">Phosphoesterase</fullName>
        <ecNumber evidence="2">3.1.4.-</ecNumber>
    </recommendedName>
</protein>
<dbReference type="Pfam" id="PF12850">
    <property type="entry name" value="Metallophos_2"/>
    <property type="match status" value="1"/>
</dbReference>
<reference evidence="4" key="1">
    <citation type="submission" date="2021-01" db="EMBL/GenBank/DDBJ databases">
        <title>Genomic Encyclopedia of Type Strains, Phase IV (KMG-IV): sequencing the most valuable type-strain genomes for metagenomic binning, comparative biology and taxonomic classification.</title>
        <authorList>
            <person name="Goeker M."/>
        </authorList>
    </citation>
    <scope>NUCLEOTIDE SEQUENCE</scope>
    <source>
        <strain evidence="4">DSM 21943</strain>
    </source>
</reference>
<dbReference type="CDD" id="cd00838">
    <property type="entry name" value="MPP_superfamily"/>
    <property type="match status" value="1"/>
</dbReference>
<dbReference type="Proteomes" id="UP001179280">
    <property type="component" value="Unassembled WGS sequence"/>
</dbReference>
<dbReference type="Gene3D" id="3.60.21.10">
    <property type="match status" value="1"/>
</dbReference>
<keyword evidence="5" id="KW-1185">Reference proteome</keyword>
<feature type="domain" description="Calcineurin-like phosphoesterase" evidence="3">
    <location>
        <begin position="1"/>
        <end position="187"/>
    </location>
</feature>
<dbReference type="PANTHER" id="PTHR42850:SF2">
    <property type="entry name" value="BLL5683 PROTEIN"/>
    <property type="match status" value="1"/>
</dbReference>
<dbReference type="NCBIfam" id="TIGR00040">
    <property type="entry name" value="yfcE"/>
    <property type="match status" value="1"/>
</dbReference>
<keyword evidence="2" id="KW-0479">Metal-binding</keyword>
<dbReference type="InterPro" id="IPR029052">
    <property type="entry name" value="Metallo-depent_PP-like"/>
</dbReference>
<dbReference type="InterPro" id="IPR024654">
    <property type="entry name" value="Calcineurin-like_PHP_lpxH"/>
</dbReference>
<dbReference type="InterPro" id="IPR011152">
    <property type="entry name" value="Pesterase_MJ0912"/>
</dbReference>
<evidence type="ECO:0000256" key="1">
    <source>
        <dbReference type="ARBA" id="ARBA00008950"/>
    </source>
</evidence>
<dbReference type="SUPFAM" id="SSF56300">
    <property type="entry name" value="Metallo-dependent phosphatases"/>
    <property type="match status" value="1"/>
</dbReference>
<dbReference type="RefSeq" id="WP_204463793.1">
    <property type="nucleotide sequence ID" value="NZ_JAFBCV010000001.1"/>
</dbReference>
<comment type="caution">
    <text evidence="4">The sequence shown here is derived from an EMBL/GenBank/DDBJ whole genome shotgun (WGS) entry which is preliminary data.</text>
</comment>
<organism evidence="4 5">
    <name type="scientific">Shouchella xiaoxiensis</name>
    <dbReference type="NCBI Taxonomy" id="766895"/>
    <lineage>
        <taxon>Bacteria</taxon>
        <taxon>Bacillati</taxon>
        <taxon>Bacillota</taxon>
        <taxon>Bacilli</taxon>
        <taxon>Bacillales</taxon>
        <taxon>Bacillaceae</taxon>
        <taxon>Shouchella</taxon>
    </lineage>
</organism>
<dbReference type="PIRSF" id="PIRSF000883">
    <property type="entry name" value="Pesterase_MJ0912"/>
    <property type="match status" value="1"/>
</dbReference>
<dbReference type="EC" id="3.1.4.-" evidence="2"/>
<dbReference type="InterPro" id="IPR050126">
    <property type="entry name" value="Ap4A_hydrolase"/>
</dbReference>
<name>A0ABS2SP58_9BACI</name>
<dbReference type="InterPro" id="IPR000979">
    <property type="entry name" value="Phosphodiesterase_MJ0936/Vps29"/>
</dbReference>
<evidence type="ECO:0000313" key="4">
    <source>
        <dbReference type="EMBL" id="MBM7837020.1"/>
    </source>
</evidence>
<evidence type="ECO:0000313" key="5">
    <source>
        <dbReference type="Proteomes" id="UP001179280"/>
    </source>
</evidence>
<dbReference type="EMBL" id="JAFBCV010000001">
    <property type="protein sequence ID" value="MBM7837020.1"/>
    <property type="molecule type" value="Genomic_DNA"/>
</dbReference>
<evidence type="ECO:0000259" key="3">
    <source>
        <dbReference type="Pfam" id="PF12850"/>
    </source>
</evidence>
<gene>
    <name evidence="4" type="ORF">JOC54_000251</name>
</gene>
<sequence>MRIAAIYDIHGNNDALEAVVEEIDKLGVDKVVVGGDLAWGPQPRQVMDKLYAKKEDWLFIRGNSDREIFEQYRDATSSDDMVGKLNQWCIDQLTIEQLQWLGSLPFSYTENNRLFVHGSPRSDTESIRVDTWDKDVMEMVKNTPQSIVICGHTHRQFKRKIGRTQVINAGSVGLQSRANGACWLLIDSDEYKLQVTRYDVDQAARAILASSAPYKEDFAEHIRNPPDEGP</sequence>
<evidence type="ECO:0000256" key="2">
    <source>
        <dbReference type="RuleBase" id="RU362039"/>
    </source>
</evidence>
<comment type="similarity">
    <text evidence="1 2">Belongs to the metallophosphoesterase superfamily. YfcE family.</text>
</comment>
<comment type="cofactor">
    <cofactor evidence="2">
        <name>a divalent metal cation</name>
        <dbReference type="ChEBI" id="CHEBI:60240"/>
    </cofactor>
</comment>
<accession>A0ABS2SP58</accession>